<evidence type="ECO:0000259" key="8">
    <source>
        <dbReference type="PROSITE" id="PS50966"/>
    </source>
</evidence>
<evidence type="ECO:0000256" key="4">
    <source>
        <dbReference type="ARBA" id="ARBA00022833"/>
    </source>
</evidence>
<dbReference type="InterPro" id="IPR006564">
    <property type="entry name" value="Znf_PMZ"/>
</dbReference>
<comment type="subcellular location">
    <subcellularLocation>
        <location evidence="6">Nucleus</location>
    </subcellularLocation>
</comment>
<evidence type="ECO:0000256" key="5">
    <source>
        <dbReference type="PROSITE-ProRule" id="PRU00325"/>
    </source>
</evidence>
<organism evidence="9 10">
    <name type="scientific">Paspalum notatum var. saurae</name>
    <dbReference type="NCBI Taxonomy" id="547442"/>
    <lineage>
        <taxon>Eukaryota</taxon>
        <taxon>Viridiplantae</taxon>
        <taxon>Streptophyta</taxon>
        <taxon>Embryophyta</taxon>
        <taxon>Tracheophyta</taxon>
        <taxon>Spermatophyta</taxon>
        <taxon>Magnoliopsida</taxon>
        <taxon>Liliopsida</taxon>
        <taxon>Poales</taxon>
        <taxon>Poaceae</taxon>
        <taxon>PACMAD clade</taxon>
        <taxon>Panicoideae</taxon>
        <taxon>Andropogonodae</taxon>
        <taxon>Paspaleae</taxon>
        <taxon>Paspalinae</taxon>
        <taxon>Paspalum</taxon>
    </lineage>
</organism>
<dbReference type="EMBL" id="CP144746">
    <property type="protein sequence ID" value="WVZ55054.1"/>
    <property type="molecule type" value="Genomic_DNA"/>
</dbReference>
<dbReference type="SMART" id="SM00575">
    <property type="entry name" value="ZnF_PMZ"/>
    <property type="match status" value="1"/>
</dbReference>
<dbReference type="GO" id="GO:0006355">
    <property type="term" value="P:regulation of DNA-templated transcription"/>
    <property type="evidence" value="ECO:0007669"/>
    <property type="project" value="UniProtKB-UniRule"/>
</dbReference>
<evidence type="ECO:0000256" key="6">
    <source>
        <dbReference type="RuleBase" id="RU367018"/>
    </source>
</evidence>
<dbReference type="PROSITE" id="PS50966">
    <property type="entry name" value="ZF_SWIM"/>
    <property type="match status" value="1"/>
</dbReference>
<dbReference type="AlphaFoldDB" id="A0AAQ3PYD4"/>
<sequence length="316" mass="36202">MHTNPTLFTLWDIEKHGSFLFTHEVFSKFQEEVLAARNHCDVQSTTELEDRKIVTMTDNYRRVREVICFSTELTYKCSCMLFESTGIPCRHIIHMFRGARLNELPMHYVTKRWMKNCKRDNAYDSEGNLLVEKATGSMDASMRRKMSSAQNKFEDIFQVAKTSEGGIDMLIQHLESLSFLALKQGKRNKKISLVVVFQMTYRSIHLMTFAQRGNAREYWDMQTKIKRKTQVHADARYAKMLAMIDAIVQTKGVETQLKQNRRIIQRSQAHRFIQVGGLVGRRIIQVQGCGHEGSSASKSPRAELGGTAAASSRSGH</sequence>
<dbReference type="InterPro" id="IPR031052">
    <property type="entry name" value="FHY3/FAR1"/>
</dbReference>
<keyword evidence="6" id="KW-0539">Nucleus</keyword>
<evidence type="ECO:0000256" key="2">
    <source>
        <dbReference type="ARBA" id="ARBA00022723"/>
    </source>
</evidence>
<dbReference type="Pfam" id="PF04434">
    <property type="entry name" value="SWIM"/>
    <property type="match status" value="1"/>
</dbReference>
<dbReference type="InterPro" id="IPR007527">
    <property type="entry name" value="Znf_SWIM"/>
</dbReference>
<keyword evidence="3 5" id="KW-0863">Zinc-finger</keyword>
<gene>
    <name evidence="9" type="ORF">U9M48_005768</name>
</gene>
<evidence type="ECO:0000256" key="3">
    <source>
        <dbReference type="ARBA" id="ARBA00022771"/>
    </source>
</evidence>
<accession>A0AAQ3PYD4</accession>
<feature type="domain" description="SWIM-type" evidence="8">
    <location>
        <begin position="69"/>
        <end position="100"/>
    </location>
</feature>
<dbReference type="GO" id="GO:0008270">
    <property type="term" value="F:zinc ion binding"/>
    <property type="evidence" value="ECO:0007669"/>
    <property type="project" value="UniProtKB-UniRule"/>
</dbReference>
<evidence type="ECO:0000313" key="10">
    <source>
        <dbReference type="Proteomes" id="UP001341281"/>
    </source>
</evidence>
<evidence type="ECO:0000313" key="9">
    <source>
        <dbReference type="EMBL" id="WVZ55054.1"/>
    </source>
</evidence>
<keyword evidence="2 6" id="KW-0479">Metal-binding</keyword>
<name>A0AAQ3PYD4_PASNO</name>
<dbReference type="PANTHER" id="PTHR31669:SF306">
    <property type="entry name" value="PROTEIN FAR1-RELATED SEQUENCE"/>
    <property type="match status" value="1"/>
</dbReference>
<comment type="similarity">
    <text evidence="1 6">Belongs to the FHY3/FAR1 family.</text>
</comment>
<reference evidence="9 10" key="1">
    <citation type="submission" date="2024-02" db="EMBL/GenBank/DDBJ databases">
        <title>High-quality chromosome-scale genome assembly of Pensacola bahiagrass (Paspalum notatum Flugge var. saurae).</title>
        <authorList>
            <person name="Vega J.M."/>
            <person name="Podio M."/>
            <person name="Orjuela J."/>
            <person name="Siena L.A."/>
            <person name="Pessino S.C."/>
            <person name="Combes M.C."/>
            <person name="Mariac C."/>
            <person name="Albertini E."/>
            <person name="Pupilli F."/>
            <person name="Ortiz J.P.A."/>
            <person name="Leblanc O."/>
        </authorList>
    </citation>
    <scope>NUCLEOTIDE SEQUENCE [LARGE SCALE GENOMIC DNA]</scope>
    <source>
        <strain evidence="9">R1</strain>
        <tissue evidence="9">Leaf</tissue>
    </source>
</reference>
<proteinExistence type="inferred from homology"/>
<evidence type="ECO:0000256" key="7">
    <source>
        <dbReference type="SAM" id="MobiDB-lite"/>
    </source>
</evidence>
<protein>
    <recommendedName>
        <fullName evidence="6">Protein FAR1-RELATED SEQUENCE</fullName>
    </recommendedName>
</protein>
<evidence type="ECO:0000256" key="1">
    <source>
        <dbReference type="ARBA" id="ARBA00005889"/>
    </source>
</evidence>
<keyword evidence="4 6" id="KW-0862">Zinc</keyword>
<keyword evidence="10" id="KW-1185">Reference proteome</keyword>
<feature type="region of interest" description="Disordered" evidence="7">
    <location>
        <begin position="290"/>
        <end position="316"/>
    </location>
</feature>
<dbReference type="PANTHER" id="PTHR31669">
    <property type="entry name" value="PROTEIN FAR1-RELATED SEQUENCE 10-RELATED"/>
    <property type="match status" value="1"/>
</dbReference>
<dbReference type="GO" id="GO:0005634">
    <property type="term" value="C:nucleus"/>
    <property type="evidence" value="ECO:0007669"/>
    <property type="project" value="UniProtKB-SubCell"/>
</dbReference>
<comment type="function">
    <text evidence="6">Putative transcription activator involved in regulating light control of development.</text>
</comment>
<dbReference type="Proteomes" id="UP001341281">
    <property type="component" value="Chromosome 02"/>
</dbReference>